<evidence type="ECO:0000259" key="2">
    <source>
        <dbReference type="Pfam" id="PF00534"/>
    </source>
</evidence>
<dbReference type="SUPFAM" id="SSF53756">
    <property type="entry name" value="UDP-Glycosyltransferase/glycogen phosphorylase"/>
    <property type="match status" value="1"/>
</dbReference>
<dbReference type="RefSeq" id="WP_039716860.1">
    <property type="nucleotide sequence ID" value="NZ_JTJC03000002.1"/>
</dbReference>
<dbReference type="AlphaFoldDB" id="A0A9X5I4L1"/>
<dbReference type="OrthoDB" id="9790710at2"/>
<gene>
    <name evidence="3" type="ORF">QH73_0007870</name>
</gene>
<comment type="caution">
    <text evidence="3">The sequence shown here is derived from an EMBL/GenBank/DDBJ whole genome shotgun (WGS) entry which is preliminary data.</text>
</comment>
<dbReference type="EMBL" id="JTJC03000002">
    <property type="protein sequence ID" value="NHC34577.1"/>
    <property type="molecule type" value="Genomic_DNA"/>
</dbReference>
<dbReference type="CDD" id="cd03801">
    <property type="entry name" value="GT4_PimA-like"/>
    <property type="match status" value="1"/>
</dbReference>
<dbReference type="PANTHER" id="PTHR46401">
    <property type="entry name" value="GLYCOSYLTRANSFERASE WBBK-RELATED"/>
    <property type="match status" value="1"/>
</dbReference>
<feature type="domain" description="Glycosyl transferase family 1" evidence="2">
    <location>
        <begin position="214"/>
        <end position="360"/>
    </location>
</feature>
<dbReference type="GO" id="GO:0016757">
    <property type="term" value="F:glycosyltransferase activity"/>
    <property type="evidence" value="ECO:0007669"/>
    <property type="project" value="InterPro"/>
</dbReference>
<proteinExistence type="predicted"/>
<dbReference type="GO" id="GO:0009103">
    <property type="term" value="P:lipopolysaccharide biosynthetic process"/>
    <property type="evidence" value="ECO:0007669"/>
    <property type="project" value="TreeGrafter"/>
</dbReference>
<keyword evidence="4" id="KW-1185">Reference proteome</keyword>
<organism evidence="3 4">
    <name type="scientific">Scytonema millei VB511283</name>
    <dbReference type="NCBI Taxonomy" id="1245923"/>
    <lineage>
        <taxon>Bacteria</taxon>
        <taxon>Bacillati</taxon>
        <taxon>Cyanobacteriota</taxon>
        <taxon>Cyanophyceae</taxon>
        <taxon>Nostocales</taxon>
        <taxon>Scytonemataceae</taxon>
        <taxon>Scytonema</taxon>
    </lineage>
</organism>
<sequence>MKIAYLTTYDVLNQAKWPKYQSGLCAAGYFLARTLEAQNVQLDLVGPLEAKNTLSTRVKRRIYTSVLKKQYYHWTDPAVLRNYANQAIQKMSQFNSDAILCPENSLPISYLESDLPIILWSDATLYSLINFYPYLSNLCRENFHNITAMEKAALDRCEMMIYTSDWAAQTAIDAYGVEPSKVRVIPWGANIECDRSLDDVNHIVEARDNKTCKLLFFAVEWLRKGGDVALAVAKALNEAGLPTELTVVGCHPPESETLPNYVKVIGYINKSTADGRTALDRILADSHFLILPTRADCAPHVLIEANSFGVPCLTTNVGGIKTLVNDDVNGKVFDLDTDISEYCTYVTHLFEHYERYKALANSSFYEYEIRLNWTVAAKEAKKLIMDLI</sequence>
<reference evidence="3 4" key="1">
    <citation type="journal article" date="2015" name="Genome Announc.">
        <title>Draft Genome Sequence of the Terrestrial Cyanobacterium Scytonema millei VB511283, Isolated from Eastern India.</title>
        <authorList>
            <person name="Sen D."/>
            <person name="Chandrababunaidu M.M."/>
            <person name="Singh D."/>
            <person name="Sanghi N."/>
            <person name="Ghorai A."/>
            <person name="Mishra G.P."/>
            <person name="Madduluri M."/>
            <person name="Adhikary S.P."/>
            <person name="Tripathy S."/>
        </authorList>
    </citation>
    <scope>NUCLEOTIDE SEQUENCE [LARGE SCALE GENOMIC DNA]</scope>
    <source>
        <strain evidence="3 4">VB511283</strain>
    </source>
</reference>
<dbReference type="PANTHER" id="PTHR46401:SF2">
    <property type="entry name" value="GLYCOSYLTRANSFERASE WBBK-RELATED"/>
    <property type="match status" value="1"/>
</dbReference>
<name>A0A9X5I4L1_9CYAN</name>
<accession>A0A9X5I4L1</accession>
<dbReference type="Gene3D" id="3.40.50.2000">
    <property type="entry name" value="Glycogen Phosphorylase B"/>
    <property type="match status" value="2"/>
</dbReference>
<evidence type="ECO:0000313" key="4">
    <source>
        <dbReference type="Proteomes" id="UP000031532"/>
    </source>
</evidence>
<keyword evidence="1" id="KW-0808">Transferase</keyword>
<dbReference type="InterPro" id="IPR001296">
    <property type="entry name" value="Glyco_trans_1"/>
</dbReference>
<dbReference type="Proteomes" id="UP000031532">
    <property type="component" value="Unassembled WGS sequence"/>
</dbReference>
<evidence type="ECO:0000256" key="1">
    <source>
        <dbReference type="ARBA" id="ARBA00022679"/>
    </source>
</evidence>
<dbReference type="Pfam" id="PF00534">
    <property type="entry name" value="Glycos_transf_1"/>
    <property type="match status" value="1"/>
</dbReference>
<protein>
    <submittedName>
        <fullName evidence="3">Glycosyltransferase family 4 protein</fullName>
    </submittedName>
</protein>
<evidence type="ECO:0000313" key="3">
    <source>
        <dbReference type="EMBL" id="NHC34577.1"/>
    </source>
</evidence>